<name>A0ABD3KV52_EUCGL</name>
<accession>A0ABD3KV52</accession>
<dbReference type="FunFam" id="3.40.50.10140:FF:000007">
    <property type="entry name" value="Disease resistance protein (TIR-NBS-LRR class)"/>
    <property type="match status" value="1"/>
</dbReference>
<dbReference type="Proteomes" id="UP001634007">
    <property type="component" value="Unassembled WGS sequence"/>
</dbReference>
<evidence type="ECO:0000313" key="4">
    <source>
        <dbReference type="Proteomes" id="UP001634007"/>
    </source>
</evidence>
<keyword evidence="1" id="KW-0520">NAD</keyword>
<organism evidence="3 4">
    <name type="scientific">Eucalyptus globulus</name>
    <name type="common">Tasmanian blue gum</name>
    <dbReference type="NCBI Taxonomy" id="34317"/>
    <lineage>
        <taxon>Eukaryota</taxon>
        <taxon>Viridiplantae</taxon>
        <taxon>Streptophyta</taxon>
        <taxon>Embryophyta</taxon>
        <taxon>Tracheophyta</taxon>
        <taxon>Spermatophyta</taxon>
        <taxon>Magnoliopsida</taxon>
        <taxon>eudicotyledons</taxon>
        <taxon>Gunneridae</taxon>
        <taxon>Pentapetalae</taxon>
        <taxon>rosids</taxon>
        <taxon>malvids</taxon>
        <taxon>Myrtales</taxon>
        <taxon>Myrtaceae</taxon>
        <taxon>Myrtoideae</taxon>
        <taxon>Eucalypteae</taxon>
        <taxon>Eucalyptus</taxon>
    </lineage>
</organism>
<dbReference type="PROSITE" id="PS50104">
    <property type="entry name" value="TIR"/>
    <property type="match status" value="1"/>
</dbReference>
<evidence type="ECO:0000313" key="3">
    <source>
        <dbReference type="EMBL" id="KAL3739695.1"/>
    </source>
</evidence>
<reference evidence="3 4" key="1">
    <citation type="submission" date="2024-11" db="EMBL/GenBank/DDBJ databases">
        <title>Chromosome-level genome assembly of Eucalyptus globulus Labill. provides insights into its genome evolution.</title>
        <authorList>
            <person name="Li X."/>
        </authorList>
    </citation>
    <scope>NUCLEOTIDE SEQUENCE [LARGE SCALE GENOMIC DNA]</scope>
    <source>
        <strain evidence="3">CL2024</strain>
        <tissue evidence="3">Fresh tender leaves</tissue>
    </source>
</reference>
<dbReference type="InterPro" id="IPR000157">
    <property type="entry name" value="TIR_dom"/>
</dbReference>
<dbReference type="SUPFAM" id="SSF52200">
    <property type="entry name" value="Toll/Interleukin receptor TIR domain"/>
    <property type="match status" value="1"/>
</dbReference>
<evidence type="ECO:0000256" key="1">
    <source>
        <dbReference type="ARBA" id="ARBA00023027"/>
    </source>
</evidence>
<dbReference type="EMBL" id="JBJKBG010000005">
    <property type="protein sequence ID" value="KAL3739695.1"/>
    <property type="molecule type" value="Genomic_DNA"/>
</dbReference>
<evidence type="ECO:0000259" key="2">
    <source>
        <dbReference type="PROSITE" id="PS50104"/>
    </source>
</evidence>
<gene>
    <name evidence="3" type="ORF">ACJRO7_021026</name>
</gene>
<protein>
    <recommendedName>
        <fullName evidence="2">TIR domain-containing protein</fullName>
    </recommendedName>
</protein>
<dbReference type="SMART" id="SM00255">
    <property type="entry name" value="TIR"/>
    <property type="match status" value="1"/>
</dbReference>
<keyword evidence="4" id="KW-1185">Reference proteome</keyword>
<feature type="domain" description="TIR" evidence="2">
    <location>
        <begin position="9"/>
        <end position="175"/>
    </location>
</feature>
<dbReference type="PANTHER" id="PTHR32009:SF138">
    <property type="entry name" value="DISEASE RESISTANCE PROTEIN (TIR-NBS-LRR CLASS)"/>
    <property type="match status" value="1"/>
</dbReference>
<dbReference type="AlphaFoldDB" id="A0ABD3KV52"/>
<dbReference type="Pfam" id="PF01582">
    <property type="entry name" value="TIR"/>
    <property type="match status" value="1"/>
</dbReference>
<comment type="caution">
    <text evidence="3">The sequence shown here is derived from an EMBL/GenBank/DDBJ whole genome shotgun (WGS) entry which is preliminary data.</text>
</comment>
<sequence length="224" mass="25636">MASSSNTEKAYDVFLSFRGVDLRKSFVGHLYQALNQKRIHTFRDNEELKKGEQISPVLMKAIGESCIAIIVFSYDYTSSRWCLEEVAKIMECREPKNLTVLPVFYKVDPREVKQGRNSYRRALNKHESKLGKNSEKVMRWKKALFAASNLSGWHLNDGDESKLIQGIVKFISTQLRRTPLHVADYPVGIDSQVVKLRGMLNLESTDDVLMMGLWGQGYRKDNVG</sequence>
<dbReference type="Gene3D" id="3.40.50.10140">
    <property type="entry name" value="Toll/interleukin-1 receptor homology (TIR) domain"/>
    <property type="match status" value="1"/>
</dbReference>
<dbReference type="PANTHER" id="PTHR32009">
    <property type="entry name" value="TMV RESISTANCE PROTEIN N-LIKE"/>
    <property type="match status" value="1"/>
</dbReference>
<proteinExistence type="predicted"/>
<dbReference type="InterPro" id="IPR035897">
    <property type="entry name" value="Toll_tir_struct_dom_sf"/>
</dbReference>